<name>A0AAD9FZU4_9STRA</name>
<reference evidence="2" key="1">
    <citation type="submission" date="2023-08" db="EMBL/GenBank/DDBJ databases">
        <title>Reference Genome Resource for the Citrus Pathogen Phytophthora citrophthora.</title>
        <authorList>
            <person name="Moller H."/>
            <person name="Coetzee B."/>
            <person name="Rose L.J."/>
            <person name="Van Niekerk J.M."/>
        </authorList>
    </citation>
    <scope>NUCLEOTIDE SEQUENCE</scope>
    <source>
        <strain evidence="2">STE-U-9442</strain>
    </source>
</reference>
<comment type="caution">
    <text evidence="2">The sequence shown here is derived from an EMBL/GenBank/DDBJ whole genome shotgun (WGS) entry which is preliminary data.</text>
</comment>
<feature type="region of interest" description="Disordered" evidence="1">
    <location>
        <begin position="119"/>
        <end position="148"/>
    </location>
</feature>
<protein>
    <submittedName>
        <fullName evidence="2">Uncharacterized protein</fullName>
    </submittedName>
</protein>
<keyword evidence="3" id="KW-1185">Reference proteome</keyword>
<evidence type="ECO:0000256" key="1">
    <source>
        <dbReference type="SAM" id="MobiDB-lite"/>
    </source>
</evidence>
<accession>A0AAD9FZU4</accession>
<organism evidence="2 3">
    <name type="scientific">Phytophthora citrophthora</name>
    <dbReference type="NCBI Taxonomy" id="4793"/>
    <lineage>
        <taxon>Eukaryota</taxon>
        <taxon>Sar</taxon>
        <taxon>Stramenopiles</taxon>
        <taxon>Oomycota</taxon>
        <taxon>Peronosporomycetes</taxon>
        <taxon>Peronosporales</taxon>
        <taxon>Peronosporaceae</taxon>
        <taxon>Phytophthora</taxon>
    </lineage>
</organism>
<evidence type="ECO:0000313" key="3">
    <source>
        <dbReference type="Proteomes" id="UP001259832"/>
    </source>
</evidence>
<gene>
    <name evidence="2" type="ORF">P3T76_015249</name>
</gene>
<dbReference type="AlphaFoldDB" id="A0AAD9FZU4"/>
<sequence length="148" mass="16758">MLNTPYSGILIQRPGDIVCLNNLIFHSVLLAYEHGTAAEDRWGGIFGDIIVCATDRIEYFCYATKVASGSKKWPRKVWEPLLSAYCAMEEGSYNPDNYEQVVKKFLSELKLDEKSEKARVGAAAKADKKRKKNQKMEKVRSAKRGNHN</sequence>
<dbReference type="EMBL" id="JASMQC010000050">
    <property type="protein sequence ID" value="KAK1929297.1"/>
    <property type="molecule type" value="Genomic_DNA"/>
</dbReference>
<evidence type="ECO:0000313" key="2">
    <source>
        <dbReference type="EMBL" id="KAK1929297.1"/>
    </source>
</evidence>
<dbReference type="Proteomes" id="UP001259832">
    <property type="component" value="Unassembled WGS sequence"/>
</dbReference>
<proteinExistence type="predicted"/>